<dbReference type="Proteomes" id="UP000242715">
    <property type="component" value="Unassembled WGS sequence"/>
</dbReference>
<gene>
    <name evidence="2" type="ORF">TSUD_226430</name>
</gene>
<name>A0A2Z6NNU3_TRISU</name>
<reference evidence="3" key="1">
    <citation type="journal article" date="2017" name="Front. Plant Sci.">
        <title>Climate Clever Clovers: New Paradigm to Reduce the Environmental Footprint of Ruminants by Breeding Low Methanogenic Forages Utilizing Haplotype Variation.</title>
        <authorList>
            <person name="Kaur P."/>
            <person name="Appels R."/>
            <person name="Bayer P.E."/>
            <person name="Keeble-Gagnere G."/>
            <person name="Wang J."/>
            <person name="Hirakawa H."/>
            <person name="Shirasawa K."/>
            <person name="Vercoe P."/>
            <person name="Stefanova K."/>
            <person name="Durmic Z."/>
            <person name="Nichols P."/>
            <person name="Revell C."/>
            <person name="Isobe S.N."/>
            <person name="Edwards D."/>
            <person name="Erskine W."/>
        </authorList>
    </citation>
    <scope>NUCLEOTIDE SEQUENCE [LARGE SCALE GENOMIC DNA]</scope>
    <source>
        <strain evidence="3">cv. Daliak</strain>
    </source>
</reference>
<evidence type="ECO:0000256" key="1">
    <source>
        <dbReference type="SAM" id="MobiDB-lite"/>
    </source>
</evidence>
<sequence length="129" mass="14570">MEVRLIDLRREATLSCSKPTPQLRSQSLCAPLAAHTPLSIVDPSHKFKMRMTLRPRNDGYIVTKLNCELYANFEKGDCGSSRQPLCGEMEKRDKVKGSMRKVFRLGSSVEEQGGGQWRTKRVRDGVTNT</sequence>
<evidence type="ECO:0000313" key="2">
    <source>
        <dbReference type="EMBL" id="GAU38222.1"/>
    </source>
</evidence>
<evidence type="ECO:0000313" key="3">
    <source>
        <dbReference type="Proteomes" id="UP000242715"/>
    </source>
</evidence>
<feature type="region of interest" description="Disordered" evidence="1">
    <location>
        <begin position="110"/>
        <end position="129"/>
    </location>
</feature>
<protein>
    <submittedName>
        <fullName evidence="2">Uncharacterized protein</fullName>
    </submittedName>
</protein>
<dbReference type="AlphaFoldDB" id="A0A2Z6NNU3"/>
<proteinExistence type="predicted"/>
<accession>A0A2Z6NNU3</accession>
<organism evidence="2 3">
    <name type="scientific">Trifolium subterraneum</name>
    <name type="common">Subterranean clover</name>
    <dbReference type="NCBI Taxonomy" id="3900"/>
    <lineage>
        <taxon>Eukaryota</taxon>
        <taxon>Viridiplantae</taxon>
        <taxon>Streptophyta</taxon>
        <taxon>Embryophyta</taxon>
        <taxon>Tracheophyta</taxon>
        <taxon>Spermatophyta</taxon>
        <taxon>Magnoliopsida</taxon>
        <taxon>eudicotyledons</taxon>
        <taxon>Gunneridae</taxon>
        <taxon>Pentapetalae</taxon>
        <taxon>rosids</taxon>
        <taxon>fabids</taxon>
        <taxon>Fabales</taxon>
        <taxon>Fabaceae</taxon>
        <taxon>Papilionoideae</taxon>
        <taxon>50 kb inversion clade</taxon>
        <taxon>NPAAA clade</taxon>
        <taxon>Hologalegina</taxon>
        <taxon>IRL clade</taxon>
        <taxon>Trifolieae</taxon>
        <taxon>Trifolium</taxon>
    </lineage>
</organism>
<keyword evidence="3" id="KW-1185">Reference proteome</keyword>
<dbReference type="EMBL" id="DF973706">
    <property type="protein sequence ID" value="GAU38222.1"/>
    <property type="molecule type" value="Genomic_DNA"/>
</dbReference>